<accession>A0A1G1Y1W0</accession>
<dbReference type="InterPro" id="IPR030395">
    <property type="entry name" value="GP_PDE_dom"/>
</dbReference>
<dbReference type="AlphaFoldDB" id="A0A1G1Y1W0"/>
<protein>
    <recommendedName>
        <fullName evidence="2">GP-PDE domain-containing protein</fullName>
    </recommendedName>
</protein>
<dbReference type="PROSITE" id="PS51704">
    <property type="entry name" value="GP_PDE"/>
    <property type="match status" value="1"/>
</dbReference>
<keyword evidence="1" id="KW-1133">Transmembrane helix</keyword>
<dbReference type="Gene3D" id="3.20.20.190">
    <property type="entry name" value="Phosphatidylinositol (PI) phosphodiesterase"/>
    <property type="match status" value="1"/>
</dbReference>
<dbReference type="GO" id="GO:0006629">
    <property type="term" value="P:lipid metabolic process"/>
    <property type="evidence" value="ECO:0007669"/>
    <property type="project" value="InterPro"/>
</dbReference>
<dbReference type="PANTHER" id="PTHR46211:SF14">
    <property type="entry name" value="GLYCEROPHOSPHODIESTER PHOSPHODIESTERASE"/>
    <property type="match status" value="1"/>
</dbReference>
<dbReference type="SUPFAM" id="SSF51695">
    <property type="entry name" value="PLC-like phosphodiesterases"/>
    <property type="match status" value="1"/>
</dbReference>
<dbReference type="GO" id="GO:0008081">
    <property type="term" value="F:phosphoric diester hydrolase activity"/>
    <property type="evidence" value="ECO:0007669"/>
    <property type="project" value="InterPro"/>
</dbReference>
<organism evidence="3 4">
    <name type="scientific">Candidatus Buchananbacteria bacterium RIFCSPHIGHO2_01_FULL_44_11</name>
    <dbReference type="NCBI Taxonomy" id="1797535"/>
    <lineage>
        <taxon>Bacteria</taxon>
        <taxon>Candidatus Buchananiibacteriota</taxon>
    </lineage>
</organism>
<dbReference type="PANTHER" id="PTHR46211">
    <property type="entry name" value="GLYCEROPHOSPHORYL DIESTER PHOSPHODIESTERASE"/>
    <property type="match status" value="1"/>
</dbReference>
<dbReference type="CDD" id="cd08556">
    <property type="entry name" value="GDPD"/>
    <property type="match status" value="1"/>
</dbReference>
<dbReference type="EMBL" id="MHIE01000018">
    <property type="protein sequence ID" value="OGY45567.1"/>
    <property type="molecule type" value="Genomic_DNA"/>
</dbReference>
<gene>
    <name evidence="3" type="ORF">A2744_02495</name>
</gene>
<feature type="domain" description="GP-PDE" evidence="2">
    <location>
        <begin position="1"/>
        <end position="241"/>
    </location>
</feature>
<proteinExistence type="predicted"/>
<sequence length="241" mass="27619">MLKVGHRGAKAYAPENTLSSFRKALTMGVDMVEFDVRISKDKYPIVVHANHLRRLTQQFVRVNKLTLEQIKKLKVKKTETIPTLGEVLRVIDNKIGLNIELKEKGSAQIVVQTLRDLGVNFENVMIASNHPSELAMVENLEPSIVTALVFRSGNAFNIWFILDFLAILFLPFTKYYISWVFKRSGADYLNINHHFLDAKKVALFKKRGIRIFAWTVNSQKKIDYLKSLGIEGIITNYPDRL</sequence>
<dbReference type="PROSITE" id="PS50007">
    <property type="entry name" value="PIPLC_X_DOMAIN"/>
    <property type="match status" value="1"/>
</dbReference>
<reference evidence="3 4" key="1">
    <citation type="journal article" date="2016" name="Nat. Commun.">
        <title>Thousands of microbial genomes shed light on interconnected biogeochemical processes in an aquifer system.</title>
        <authorList>
            <person name="Anantharaman K."/>
            <person name="Brown C.T."/>
            <person name="Hug L.A."/>
            <person name="Sharon I."/>
            <person name="Castelle C.J."/>
            <person name="Probst A.J."/>
            <person name="Thomas B.C."/>
            <person name="Singh A."/>
            <person name="Wilkins M.J."/>
            <person name="Karaoz U."/>
            <person name="Brodie E.L."/>
            <person name="Williams K.H."/>
            <person name="Hubbard S.S."/>
            <person name="Banfield J.F."/>
        </authorList>
    </citation>
    <scope>NUCLEOTIDE SEQUENCE [LARGE SCALE GENOMIC DNA]</scope>
</reference>
<evidence type="ECO:0000313" key="4">
    <source>
        <dbReference type="Proteomes" id="UP000178240"/>
    </source>
</evidence>
<dbReference type="Pfam" id="PF03009">
    <property type="entry name" value="GDPD"/>
    <property type="match status" value="1"/>
</dbReference>
<name>A0A1G1Y1W0_9BACT</name>
<feature type="transmembrane region" description="Helical" evidence="1">
    <location>
        <begin position="156"/>
        <end position="177"/>
    </location>
</feature>
<keyword evidence="1" id="KW-0472">Membrane</keyword>
<evidence type="ECO:0000259" key="2">
    <source>
        <dbReference type="PROSITE" id="PS51704"/>
    </source>
</evidence>
<comment type="caution">
    <text evidence="3">The sequence shown here is derived from an EMBL/GenBank/DDBJ whole genome shotgun (WGS) entry which is preliminary data.</text>
</comment>
<evidence type="ECO:0000313" key="3">
    <source>
        <dbReference type="EMBL" id="OGY45567.1"/>
    </source>
</evidence>
<evidence type="ECO:0000256" key="1">
    <source>
        <dbReference type="SAM" id="Phobius"/>
    </source>
</evidence>
<dbReference type="STRING" id="1797535.A2744_02495"/>
<keyword evidence="1" id="KW-0812">Transmembrane</keyword>
<dbReference type="InterPro" id="IPR017946">
    <property type="entry name" value="PLC-like_Pdiesterase_TIM-brl"/>
</dbReference>
<dbReference type="Proteomes" id="UP000178240">
    <property type="component" value="Unassembled WGS sequence"/>
</dbReference>